<keyword evidence="3" id="KW-1185">Reference proteome</keyword>
<proteinExistence type="predicted"/>
<comment type="caution">
    <text evidence="2">The sequence shown here is derived from an EMBL/GenBank/DDBJ whole genome shotgun (WGS) entry which is preliminary data.</text>
</comment>
<feature type="domain" description="PIN" evidence="1">
    <location>
        <begin position="2"/>
        <end position="109"/>
    </location>
</feature>
<organism evidence="2 3">
    <name type="scientific">Dolichospermum circinale CS-537/01</name>
    <dbReference type="NCBI Taxonomy" id="3021739"/>
    <lineage>
        <taxon>Bacteria</taxon>
        <taxon>Bacillati</taxon>
        <taxon>Cyanobacteriota</taxon>
        <taxon>Cyanophyceae</taxon>
        <taxon>Nostocales</taxon>
        <taxon>Aphanizomenonaceae</taxon>
        <taxon>Dolichospermum</taxon>
        <taxon>Dolichospermum circinale</taxon>
    </lineage>
</organism>
<name>A0ABT5A259_9CYAN</name>
<reference evidence="2 3" key="1">
    <citation type="submission" date="2023-01" db="EMBL/GenBank/DDBJ databases">
        <title>Genomes from the Australian National Cyanobacteria Reference Collection.</title>
        <authorList>
            <person name="Willis A."/>
            <person name="Lee E.M.F."/>
        </authorList>
    </citation>
    <scope>NUCLEOTIDE SEQUENCE [LARGE SCALE GENOMIC DNA]</scope>
    <source>
        <strain evidence="2 3">CS-537/01</strain>
    </source>
</reference>
<accession>A0ABT5A259</accession>
<dbReference type="Proteomes" id="UP001212123">
    <property type="component" value="Unassembled WGS sequence"/>
</dbReference>
<gene>
    <name evidence="2" type="ORF">PN492_03395</name>
</gene>
<dbReference type="SUPFAM" id="SSF88723">
    <property type="entry name" value="PIN domain-like"/>
    <property type="match status" value="1"/>
</dbReference>
<sequence length="142" mass="16823">MIIVDTGFWLALIDQKDTYHERAKQALKQYNEPLIITWCVVTETCYLLLIRKGVQAQVTFLNSLEQELFTVFNLESHHTPRIIQLMEKYANLPMDLADASLVILAEYLGHGRIFSVYQRDFNTYHWKQTYLLKICYFELIKN</sequence>
<evidence type="ECO:0000313" key="2">
    <source>
        <dbReference type="EMBL" id="MDB9485599.1"/>
    </source>
</evidence>
<dbReference type="InterPro" id="IPR029060">
    <property type="entry name" value="PIN-like_dom_sf"/>
</dbReference>
<dbReference type="RefSeq" id="WP_271804830.1">
    <property type="nucleotide sequence ID" value="NZ_JAQMTU010000024.1"/>
</dbReference>
<dbReference type="Pfam" id="PF01850">
    <property type="entry name" value="PIN"/>
    <property type="match status" value="1"/>
</dbReference>
<evidence type="ECO:0000259" key="1">
    <source>
        <dbReference type="Pfam" id="PF01850"/>
    </source>
</evidence>
<dbReference type="InterPro" id="IPR002716">
    <property type="entry name" value="PIN_dom"/>
</dbReference>
<protein>
    <submittedName>
        <fullName evidence="2">PIN domain-containing protein</fullName>
    </submittedName>
</protein>
<evidence type="ECO:0000313" key="3">
    <source>
        <dbReference type="Proteomes" id="UP001212123"/>
    </source>
</evidence>
<dbReference type="Gene3D" id="3.40.50.1010">
    <property type="entry name" value="5'-nuclease"/>
    <property type="match status" value="1"/>
</dbReference>
<dbReference type="EMBL" id="JAQMTU010000024">
    <property type="protein sequence ID" value="MDB9485599.1"/>
    <property type="molecule type" value="Genomic_DNA"/>
</dbReference>